<proteinExistence type="predicted"/>
<comment type="caution">
    <text evidence="1">The sequence shown here is derived from an EMBL/GenBank/DDBJ whole genome shotgun (WGS) entry which is preliminary data.</text>
</comment>
<keyword evidence="2" id="KW-1185">Reference proteome</keyword>
<gene>
    <name evidence="1" type="ORF">Pfra01_001200700</name>
</gene>
<sequence>MSDTNSTQVLNIVAKTAGISRNLLGDEIWFTSHCFRRGGAQYRFMFAPEKRRWSLKLVKWWAGWAPSEKAETVTRYLLYDVLDREKNMLGDSLAPDSVSCSDAALETIRTNDYGDAQIHSDDIGELDTIMRSSDQHQPVSGTNEQKSLLQGPRELVKTIADTQSSTQDTISDDPGVSTDDVATHLTSERPDATSWRDYVHQYWNANPECHQYRAGVDMLPHEHKVHRSRFSRMKIIAEFIRDEYNSDGELFETEFGGSVQGELTVNRILSAIRKRRRMER</sequence>
<name>A0A9W7CRB5_9STRA</name>
<protein>
    <submittedName>
        <fullName evidence="1">Unnamed protein product</fullName>
    </submittedName>
</protein>
<dbReference type="AlphaFoldDB" id="A0A9W7CRB5"/>
<evidence type="ECO:0000313" key="1">
    <source>
        <dbReference type="EMBL" id="GMF39847.1"/>
    </source>
</evidence>
<dbReference type="Proteomes" id="UP001165121">
    <property type="component" value="Unassembled WGS sequence"/>
</dbReference>
<organism evidence="1 2">
    <name type="scientific">Phytophthora fragariaefolia</name>
    <dbReference type="NCBI Taxonomy" id="1490495"/>
    <lineage>
        <taxon>Eukaryota</taxon>
        <taxon>Sar</taxon>
        <taxon>Stramenopiles</taxon>
        <taxon>Oomycota</taxon>
        <taxon>Peronosporomycetes</taxon>
        <taxon>Peronosporales</taxon>
        <taxon>Peronosporaceae</taxon>
        <taxon>Phytophthora</taxon>
    </lineage>
</organism>
<reference evidence="1" key="1">
    <citation type="submission" date="2023-04" db="EMBL/GenBank/DDBJ databases">
        <title>Phytophthora fragariaefolia NBRC 109709.</title>
        <authorList>
            <person name="Ichikawa N."/>
            <person name="Sato H."/>
            <person name="Tonouchi N."/>
        </authorList>
    </citation>
    <scope>NUCLEOTIDE SEQUENCE</scope>
    <source>
        <strain evidence="1">NBRC 109709</strain>
    </source>
</reference>
<dbReference type="EMBL" id="BSXT01001194">
    <property type="protein sequence ID" value="GMF39847.1"/>
    <property type="molecule type" value="Genomic_DNA"/>
</dbReference>
<dbReference type="OrthoDB" id="114468at2759"/>
<evidence type="ECO:0000313" key="2">
    <source>
        <dbReference type="Proteomes" id="UP001165121"/>
    </source>
</evidence>
<accession>A0A9W7CRB5</accession>